<dbReference type="EMBL" id="CP067420">
    <property type="protein sequence ID" value="QQP90665.1"/>
    <property type="molecule type" value="Genomic_DNA"/>
</dbReference>
<dbReference type="Gene3D" id="3.40.190.10">
    <property type="entry name" value="Periplasmic binding protein-like II"/>
    <property type="match status" value="1"/>
</dbReference>
<dbReference type="RefSeq" id="WP_201077895.1">
    <property type="nucleotide sequence ID" value="NZ_CP067420.1"/>
</dbReference>
<keyword evidence="2" id="KW-1185">Reference proteome</keyword>
<evidence type="ECO:0000313" key="2">
    <source>
        <dbReference type="Proteomes" id="UP000595197"/>
    </source>
</evidence>
<accession>A0ABX7BA82</accession>
<sequence length="156" mass="16522">MTAARALAEGLIDGFWANGMGAELAVRSGTGMVLLDPRRGDGPADCFDYTTAIVATTDRLIERTPEAAVGMARAVAEAQEVLRDDSLAATRIAGVLFPPAETGLIAELVRRDLPFYDTCLPERSVAGMIAFSREVGIVSGPIPYDRIVAVSVRKAV</sequence>
<gene>
    <name evidence="1" type="ORF">IGS68_05355</name>
</gene>
<name>A0ABX7BA82_9PROT</name>
<reference evidence="1" key="1">
    <citation type="submission" date="2021-02" db="EMBL/GenBank/DDBJ databases">
        <title>Skermanella TT6 skin isolate.</title>
        <authorList>
            <person name="Lee K."/>
            <person name="Ganzorig M."/>
        </authorList>
    </citation>
    <scope>NUCLEOTIDE SEQUENCE</scope>
    <source>
        <strain evidence="1">TT6</strain>
    </source>
</reference>
<protein>
    <submittedName>
        <fullName evidence="1">Uncharacterized protein</fullName>
    </submittedName>
</protein>
<dbReference type="Proteomes" id="UP000595197">
    <property type="component" value="Chromosome"/>
</dbReference>
<organism evidence="1 2">
    <name type="scientific">Skermanella cutis</name>
    <dbReference type="NCBI Taxonomy" id="2775420"/>
    <lineage>
        <taxon>Bacteria</taxon>
        <taxon>Pseudomonadati</taxon>
        <taxon>Pseudomonadota</taxon>
        <taxon>Alphaproteobacteria</taxon>
        <taxon>Rhodospirillales</taxon>
        <taxon>Azospirillaceae</taxon>
        <taxon>Skermanella</taxon>
    </lineage>
</organism>
<evidence type="ECO:0000313" key="1">
    <source>
        <dbReference type="EMBL" id="QQP90665.1"/>
    </source>
</evidence>
<proteinExistence type="predicted"/>